<protein>
    <submittedName>
        <fullName evidence="1">Uncharacterized protein</fullName>
    </submittedName>
</protein>
<proteinExistence type="predicted"/>
<organism evidence="1 2">
    <name type="scientific">Streptomyces venezuelae</name>
    <dbReference type="NCBI Taxonomy" id="54571"/>
    <lineage>
        <taxon>Bacteria</taxon>
        <taxon>Bacillati</taxon>
        <taxon>Actinomycetota</taxon>
        <taxon>Actinomycetes</taxon>
        <taxon>Kitasatosporales</taxon>
        <taxon>Streptomycetaceae</taxon>
        <taxon>Streptomyces</taxon>
    </lineage>
</organism>
<evidence type="ECO:0000313" key="1">
    <source>
        <dbReference type="EMBL" id="QES47582.1"/>
    </source>
</evidence>
<dbReference type="AlphaFoldDB" id="A0A5P2CXF8"/>
<sequence length="594" mass="65196">MNAPSPQFVDPAPATLGLLRFEVTFPDNRTAVVDWTREPQQRLLGALGAELAASCDVGQGTGSPHTLRNRARSCLLWVRWLDSTEAMNIRVSDLLPHHLDGFESHLREGHPAFSRTPYARIADVVWILRRLGEKDQGLSPSILRRLSYTSTGPVGSYTPRDAYSPHLVEQLRTAARSDVDNAVRRLTLDGPALLARGQDPRIAGWDSDPNVLWEISRTHGTFTRTQLADLVGTALANAHTPGRLAPLVYPTSRDVFALLLLFCLESGMEVEAARELTADCLKNPNRGYVQVEYLKRRRHGQEWNTIRVRDGSSNSPGGLLRLALRLTAPVREATDSPALWQFRTKDGILSAGLSAGAASSAARSFVSTHRLTDAGKPFDLRLSRLRKTHKAAVYKVTGGRMSAFVQGHSPDVAAAHYADIPSLRALHEQAVADGLQDALTDAQTPAILTPEEEERLTQQPADAVELLGIPAEQLPPLLSGESDLWLSSCRSFFDSPFGVKGKPCPVSFFACLGCSNAVITRRKLPAILAFLNHIETERAKTPAAEWEARFGNAHQQILQLIIPRFSQRDVLDARAIAESSERLLFLPHNLLGGH</sequence>
<evidence type="ECO:0000313" key="2">
    <source>
        <dbReference type="Proteomes" id="UP000325211"/>
    </source>
</evidence>
<name>A0A5P2CXF8_STRVZ</name>
<gene>
    <name evidence="1" type="ORF">DEJ50_06825</name>
</gene>
<accession>A0A5P2CXF8</accession>
<dbReference type="EMBL" id="CP029190">
    <property type="protein sequence ID" value="QES47582.1"/>
    <property type="molecule type" value="Genomic_DNA"/>
</dbReference>
<dbReference type="Proteomes" id="UP000325211">
    <property type="component" value="Chromosome"/>
</dbReference>
<reference evidence="1 2" key="1">
    <citation type="submission" date="2018-05" db="EMBL/GenBank/DDBJ databases">
        <title>Streptomyces venezuelae.</title>
        <authorList>
            <person name="Kim W."/>
            <person name="Lee N."/>
            <person name="Cho B.-K."/>
        </authorList>
    </citation>
    <scope>NUCLEOTIDE SEQUENCE [LARGE SCALE GENOMIC DNA]</scope>
    <source>
        <strain evidence="1 2">ATCC 21782</strain>
    </source>
</reference>